<feature type="region of interest" description="Disordered" evidence="1">
    <location>
        <begin position="390"/>
        <end position="409"/>
    </location>
</feature>
<keyword evidence="4" id="KW-1185">Reference proteome</keyword>
<dbReference type="GO" id="GO:0006406">
    <property type="term" value="P:mRNA export from nucleus"/>
    <property type="evidence" value="ECO:0007669"/>
    <property type="project" value="TreeGrafter"/>
</dbReference>
<reference evidence="3" key="2">
    <citation type="submission" date="2014-03" db="EMBL/GenBank/DDBJ databases">
        <title>The whipworm genome and dual-species transcriptomics of an intimate host-pathogen interaction.</title>
        <authorList>
            <person name="Foth B.J."/>
            <person name="Tsai I.J."/>
            <person name="Reid A.J."/>
            <person name="Bancroft A.J."/>
            <person name="Nichol S."/>
            <person name="Tracey A."/>
            <person name="Holroyd N."/>
            <person name="Cotton J.A."/>
            <person name="Stanley E.J."/>
            <person name="Zarowiecki M."/>
            <person name="Liu J.Z."/>
            <person name="Huckvale T."/>
            <person name="Cooper P.J."/>
            <person name="Grencis R.K."/>
            <person name="Berriman M."/>
        </authorList>
    </citation>
    <scope>NUCLEOTIDE SEQUENCE [LARGE SCALE GENOMIC DNA]</scope>
</reference>
<dbReference type="GO" id="GO:0070390">
    <property type="term" value="C:transcription export complex 2"/>
    <property type="evidence" value="ECO:0007669"/>
    <property type="project" value="TreeGrafter"/>
</dbReference>
<dbReference type="AlphaFoldDB" id="A0A077YXG5"/>
<reference evidence="3" key="1">
    <citation type="submission" date="2014-01" db="EMBL/GenBank/DDBJ databases">
        <authorList>
            <person name="Aslett M."/>
        </authorList>
    </citation>
    <scope>NUCLEOTIDE SEQUENCE</scope>
</reference>
<dbReference type="Proteomes" id="UP000030665">
    <property type="component" value="Unassembled WGS sequence"/>
</dbReference>
<dbReference type="InterPro" id="IPR045107">
    <property type="entry name" value="SAC3/GANP/THP3"/>
</dbReference>
<name>A0A077YXG5_TRITR</name>
<evidence type="ECO:0000313" key="3">
    <source>
        <dbReference type="EMBL" id="CDW52469.1"/>
    </source>
</evidence>
<dbReference type="GO" id="GO:0005737">
    <property type="term" value="C:cytoplasm"/>
    <property type="evidence" value="ECO:0007669"/>
    <property type="project" value="TreeGrafter"/>
</dbReference>
<dbReference type="Pfam" id="PF03399">
    <property type="entry name" value="SAC3_GANP"/>
    <property type="match status" value="1"/>
</dbReference>
<feature type="compositionally biased region" description="Basic and acidic residues" evidence="1">
    <location>
        <begin position="400"/>
        <end position="409"/>
    </location>
</feature>
<dbReference type="InterPro" id="IPR005062">
    <property type="entry name" value="SAC3/GANP/THP3_conserved"/>
</dbReference>
<accession>A0A077YXG5</accession>
<proteinExistence type="predicted"/>
<gene>
    <name evidence="3" type="ORF">TTRE_0000073001</name>
</gene>
<dbReference type="STRING" id="36087.A0A077YXG5"/>
<dbReference type="PANTHER" id="PTHR12436:SF3">
    <property type="entry name" value="GERMINAL-CENTER ASSOCIATED NUCLEAR PROTEIN"/>
    <property type="match status" value="1"/>
</dbReference>
<evidence type="ECO:0000256" key="1">
    <source>
        <dbReference type="SAM" id="MobiDB-lite"/>
    </source>
</evidence>
<evidence type="ECO:0000259" key="2">
    <source>
        <dbReference type="Pfam" id="PF03399"/>
    </source>
</evidence>
<dbReference type="PANTHER" id="PTHR12436">
    <property type="entry name" value="80 KDA MCM3-ASSOCIATED PROTEIN"/>
    <property type="match status" value="1"/>
</dbReference>
<organism evidence="3 4">
    <name type="scientific">Trichuris trichiura</name>
    <name type="common">Whipworm</name>
    <name type="synonym">Trichocephalus trichiurus</name>
    <dbReference type="NCBI Taxonomy" id="36087"/>
    <lineage>
        <taxon>Eukaryota</taxon>
        <taxon>Metazoa</taxon>
        <taxon>Ecdysozoa</taxon>
        <taxon>Nematoda</taxon>
        <taxon>Enoplea</taxon>
        <taxon>Dorylaimia</taxon>
        <taxon>Trichinellida</taxon>
        <taxon>Trichuridae</taxon>
        <taxon>Trichuris</taxon>
    </lineage>
</organism>
<feature type="domain" description="SAC3/GANP/THP3 conserved" evidence="2">
    <location>
        <begin position="12"/>
        <end position="301"/>
    </location>
</feature>
<sequence>MSKIPVGYCDDMCPEKERCLRELNRLFAYYESLQFLQGGDLKTLDHCLAIKYYTRSAAAQSSPLPHEFRSEIGLTKAMRFLFVCVLKTEPSEPRQLLRWYDFIWDRSRAMRKEITQLCAHNTCAVSILERCVRFHIYAGYRLSQFEMQKFDQYLNAENLVNSLCSLLETYRMLRDQQVVCQNEAEFVSYFIIVSLPTVKGGLFKVKEPRVILESPAVKFALGIYKDFFDIDYIAFFRRVQRDATFLQACLLHQFLPLVRTNAITVMSVGFRPRLPAVPNDVLAQWFSFDDSNAAQSFMDDLTATFGPNVRPPIRNDPALKQSFLVDHSLVINGGPVDEWVYPLDPPASSFDSSSYYVKDPTFWYYMQKFNVEIPGRPLIPPEALKRLEAETVPSPPERPASVEEAKEEEKGVVIPVNKSDSTVPISSAAPVLFSFAVKNVQPPSTLFSMAQPIAQATPNVLFGVSPTTPEPITFSFAIPQASVVPKPTEARLEEEKPSLSFPSELHEVQSAKKEEIITTTVAYDEVQYPPKRDDSVVSPAADGLITPAGESPKVKSSPIKEDIVVSTATDELMPLVQESPKVKTSPRKEDVVVPTATDELMPLVHESPKVVTSLSGEDTVVSTETDELVIHVFAKFFMKSLFLRRTVEKQPDKVREPLATTSEVSCISRREKPYITKQELLRLIRPHMLLNVLLSDTVETSLRRIASTVLEVHLLVFNTRIERLRHRVLTNKLRRCFSHWRSWARHKARSKSEIKLPYRRAEAPVESMAHQKRLESILASYRQRTERMFESWTPLNWEPLCQTLVGQPSAMTILIRETTCLQFFLWRCALLLHPEGSKSLIAHWALIQLGLLSCNEIVYYKNCPESRSIGVVNNYVVDRNGTKDVSPDCIILAMDIADDISKMAQELQLLVSTCVRPVQLLVIVSCSGDQPPPEEMYITNGLGLADDNYRGKYFSVCRLIFSRSDLDFSEERTMLDEEICGFLRHPVSNCSYEFLRGYSLICGAFRYFDNLFEVPPVYVMGLCFEVLCALLDVTDVFEDVGRIVSPLVLQFIGIRQDRLLSRKSFWATITSWLPTGRLGKSVFSSGRVFDKSLLHDLNCNSINENSKWVIISTQSGKRMCDHLQQLRSSALDGTQDIFLVQIV</sequence>
<dbReference type="Gene3D" id="1.25.40.990">
    <property type="match status" value="1"/>
</dbReference>
<evidence type="ECO:0000313" key="4">
    <source>
        <dbReference type="Proteomes" id="UP000030665"/>
    </source>
</evidence>
<dbReference type="EMBL" id="HG805823">
    <property type="protein sequence ID" value="CDW52469.1"/>
    <property type="molecule type" value="Genomic_DNA"/>
</dbReference>
<protein>
    <submittedName>
        <fullName evidence="3">SAC3 GANP domain containing protein</fullName>
    </submittedName>
</protein>
<dbReference type="OrthoDB" id="21502at2759"/>